<dbReference type="GO" id="GO:0016887">
    <property type="term" value="F:ATP hydrolysis activity"/>
    <property type="evidence" value="ECO:0007669"/>
    <property type="project" value="InterPro"/>
</dbReference>
<dbReference type="PROSITE" id="PS00211">
    <property type="entry name" value="ABC_TRANSPORTER_1"/>
    <property type="match status" value="1"/>
</dbReference>
<dbReference type="SUPFAM" id="SSF52540">
    <property type="entry name" value="P-loop containing nucleoside triphosphate hydrolases"/>
    <property type="match status" value="1"/>
</dbReference>
<gene>
    <name evidence="6" type="primary">ybhF_2</name>
    <name evidence="6" type="ORF">EUAN_16640</name>
</gene>
<evidence type="ECO:0000256" key="2">
    <source>
        <dbReference type="ARBA" id="ARBA00022448"/>
    </source>
</evidence>
<dbReference type="InterPro" id="IPR027417">
    <property type="entry name" value="P-loop_NTPase"/>
</dbReference>
<dbReference type="Proteomes" id="UP000180254">
    <property type="component" value="Unassembled WGS sequence"/>
</dbReference>
<comment type="caution">
    <text evidence="6">The sequence shown here is derived from an EMBL/GenBank/DDBJ whole genome shotgun (WGS) entry which is preliminary data.</text>
</comment>
<dbReference type="Gene3D" id="3.40.50.300">
    <property type="entry name" value="P-loop containing nucleotide triphosphate hydrolases"/>
    <property type="match status" value="1"/>
</dbReference>
<dbReference type="GO" id="GO:0005524">
    <property type="term" value="F:ATP binding"/>
    <property type="evidence" value="ECO:0007669"/>
    <property type="project" value="UniProtKB-KW"/>
</dbReference>
<dbReference type="InterPro" id="IPR003439">
    <property type="entry name" value="ABC_transporter-like_ATP-bd"/>
</dbReference>
<dbReference type="InterPro" id="IPR050763">
    <property type="entry name" value="ABC_transporter_ATP-binding"/>
</dbReference>
<feature type="domain" description="ABC transporter" evidence="5">
    <location>
        <begin position="11"/>
        <end position="236"/>
    </location>
</feature>
<dbReference type="InterPro" id="IPR017871">
    <property type="entry name" value="ABC_transporter-like_CS"/>
</dbReference>
<dbReference type="CDD" id="cd03230">
    <property type="entry name" value="ABC_DR_subfamily_A"/>
    <property type="match status" value="1"/>
</dbReference>
<accession>A0A1S1V5H5</accession>
<dbReference type="STRING" id="39480.EUAN_16640"/>
<evidence type="ECO:0000313" key="6">
    <source>
        <dbReference type="EMBL" id="OHW61901.1"/>
    </source>
</evidence>
<dbReference type="EMBL" id="MKIE01000006">
    <property type="protein sequence ID" value="OHW61901.1"/>
    <property type="molecule type" value="Genomic_DNA"/>
</dbReference>
<protein>
    <submittedName>
        <fullName evidence="6">Putative ABC transporter ATP-binding protein YbhF</fullName>
    </submittedName>
</protein>
<proteinExistence type="inferred from homology"/>
<evidence type="ECO:0000256" key="3">
    <source>
        <dbReference type="ARBA" id="ARBA00022741"/>
    </source>
</evidence>
<keyword evidence="2" id="KW-0813">Transport</keyword>
<comment type="similarity">
    <text evidence="1">Belongs to the ABC transporter superfamily.</text>
</comment>
<name>A0A1S1V5H5_9FIRM</name>
<keyword evidence="7" id="KW-1185">Reference proteome</keyword>
<dbReference type="PANTHER" id="PTHR42711">
    <property type="entry name" value="ABC TRANSPORTER ATP-BINDING PROTEIN"/>
    <property type="match status" value="1"/>
</dbReference>
<evidence type="ECO:0000256" key="4">
    <source>
        <dbReference type="ARBA" id="ARBA00022840"/>
    </source>
</evidence>
<dbReference type="PROSITE" id="PS50893">
    <property type="entry name" value="ABC_TRANSPORTER_2"/>
    <property type="match status" value="1"/>
</dbReference>
<dbReference type="PANTHER" id="PTHR42711:SF5">
    <property type="entry name" value="ABC TRANSPORTER ATP-BINDING PROTEIN NATA"/>
    <property type="match status" value="1"/>
</dbReference>
<dbReference type="Pfam" id="PF00005">
    <property type="entry name" value="ABC_tran"/>
    <property type="match status" value="1"/>
</dbReference>
<organism evidence="6 7">
    <name type="scientific">Andreesenia angusta</name>
    <dbReference type="NCBI Taxonomy" id="39480"/>
    <lineage>
        <taxon>Bacteria</taxon>
        <taxon>Bacillati</taxon>
        <taxon>Bacillota</taxon>
        <taxon>Tissierellia</taxon>
        <taxon>Tissierellales</taxon>
        <taxon>Gottschalkiaceae</taxon>
        <taxon>Andreesenia</taxon>
    </lineage>
</organism>
<evidence type="ECO:0000313" key="7">
    <source>
        <dbReference type="Proteomes" id="UP000180254"/>
    </source>
</evidence>
<dbReference type="InterPro" id="IPR003593">
    <property type="entry name" value="AAA+_ATPase"/>
</dbReference>
<reference evidence="6 7" key="1">
    <citation type="submission" date="2016-09" db="EMBL/GenBank/DDBJ databases">
        <title>Genome sequence of Eubacterium angustum.</title>
        <authorList>
            <person name="Poehlein A."/>
            <person name="Daniel R."/>
        </authorList>
    </citation>
    <scope>NUCLEOTIDE SEQUENCE [LARGE SCALE GENOMIC DNA]</scope>
    <source>
        <strain evidence="6 7">DSM 1989</strain>
    </source>
</reference>
<sequence length="305" mass="34554">MPIGVIYMAVIEVKNLTKRYGKSRGIEDVSIEVKEGEIFGFIGPNGSGKSTFIRTLLNFLYPTSGSGNVLGFDIERESHKLKEKVGYVPSEVKYYEETKVVDLIEYAKSFYSEVDECYIDMIVQDLKVDLDKKIGELSYGNKKKVAIVQALMGSPKLLILDEPTNGLDPLIQKKLFEVLRKEKEKGNTVFLSSHNLTEVESLCDRVAIIKQGRIVDTVDLSVLKEQFGLVVEVSGDLTKEDVLKISKEMMLESESHYIFTYSGDVNSLVDWAKDYSLKKLLVEEQNLESEFMKYYLGEGEGYERV</sequence>
<evidence type="ECO:0000259" key="5">
    <source>
        <dbReference type="PROSITE" id="PS50893"/>
    </source>
</evidence>
<dbReference type="AlphaFoldDB" id="A0A1S1V5H5"/>
<keyword evidence="3" id="KW-0547">Nucleotide-binding</keyword>
<keyword evidence="4 6" id="KW-0067">ATP-binding</keyword>
<evidence type="ECO:0000256" key="1">
    <source>
        <dbReference type="ARBA" id="ARBA00005417"/>
    </source>
</evidence>
<dbReference type="SMART" id="SM00382">
    <property type="entry name" value="AAA"/>
    <property type="match status" value="1"/>
</dbReference>